<evidence type="ECO:0000256" key="1">
    <source>
        <dbReference type="ARBA" id="ARBA00023157"/>
    </source>
</evidence>
<evidence type="ECO:0000313" key="4">
    <source>
        <dbReference type="Proteomes" id="UP000677054"/>
    </source>
</evidence>
<dbReference type="PANTHER" id="PTHR24252">
    <property type="entry name" value="ACROSIN-RELATED"/>
    <property type="match status" value="1"/>
</dbReference>
<dbReference type="PANTHER" id="PTHR24252:SF7">
    <property type="entry name" value="HYALIN"/>
    <property type="match status" value="1"/>
</dbReference>
<dbReference type="EMBL" id="CAJPEV010001557">
    <property type="protein sequence ID" value="CAG0893270.1"/>
    <property type="molecule type" value="Genomic_DNA"/>
</dbReference>
<dbReference type="AlphaFoldDB" id="A0A7R8XCF4"/>
<organism evidence="3">
    <name type="scientific">Darwinula stevensoni</name>
    <dbReference type="NCBI Taxonomy" id="69355"/>
    <lineage>
        <taxon>Eukaryota</taxon>
        <taxon>Metazoa</taxon>
        <taxon>Ecdysozoa</taxon>
        <taxon>Arthropoda</taxon>
        <taxon>Crustacea</taxon>
        <taxon>Oligostraca</taxon>
        <taxon>Ostracoda</taxon>
        <taxon>Podocopa</taxon>
        <taxon>Podocopida</taxon>
        <taxon>Darwinulocopina</taxon>
        <taxon>Darwinuloidea</taxon>
        <taxon>Darwinulidae</taxon>
        <taxon>Darwinula</taxon>
    </lineage>
</organism>
<gene>
    <name evidence="3" type="ORF">DSTB1V02_LOCUS7551</name>
</gene>
<dbReference type="FunFam" id="2.40.10.10:FF:000068">
    <property type="entry name" value="transmembrane protease serine 2"/>
    <property type="match status" value="1"/>
</dbReference>
<sequence>MAACNGSPRETTTTIMRNLDDPLERAILSPHQHELPSKLPFRALLHLDVSMPREYDPPMLSFPTAVDHNVRGVRLHLQRPMCASSTELQNPVNVGNYLTAVLYSVAYSSRGFECTVTCGSSAPITTPAPTPPANPCRALNGEALNDRCGISQGSKRLLGGIPVTDQGKYPWMVHITDPSRTLFFGGSLINDRYVLTSAFQVQQSASTTMYVTLGDLDVSTSTESTSIEVQATSILHPHFDITTYRNNIALLKLVTPVDFTAYPNIRPICISADADPAPGTQVSIAGWGGNVSSSAPVPVMTMQEAIVQVLDTAACQTQFTQVDQSFICTQPLANAVTNICTGDMGGPLMYQNPGGYIQNVGVASFSLCYPGYLYWTTGVFTRTSKYVDDFIDSNTSDAIWCPAP</sequence>
<name>A0A7R8XCF4_9CRUS</name>
<reference evidence="3" key="1">
    <citation type="submission" date="2020-11" db="EMBL/GenBank/DDBJ databases">
        <authorList>
            <person name="Tran Van P."/>
        </authorList>
    </citation>
    <scope>NUCLEOTIDE SEQUENCE</scope>
</reference>
<dbReference type="PRINTS" id="PR00722">
    <property type="entry name" value="CHYMOTRYPSIN"/>
</dbReference>
<dbReference type="OrthoDB" id="93664at2759"/>
<dbReference type="SUPFAM" id="SSF50494">
    <property type="entry name" value="Trypsin-like serine proteases"/>
    <property type="match status" value="1"/>
</dbReference>
<dbReference type="InterPro" id="IPR001254">
    <property type="entry name" value="Trypsin_dom"/>
</dbReference>
<feature type="domain" description="Peptidase S1" evidence="2">
    <location>
        <begin position="157"/>
        <end position="396"/>
    </location>
</feature>
<keyword evidence="4" id="KW-1185">Reference proteome</keyword>
<dbReference type="SMART" id="SM00020">
    <property type="entry name" value="Tryp_SPc"/>
    <property type="match status" value="1"/>
</dbReference>
<dbReference type="CDD" id="cd00190">
    <property type="entry name" value="Tryp_SPc"/>
    <property type="match status" value="1"/>
</dbReference>
<keyword evidence="1" id="KW-1015">Disulfide bond</keyword>
<dbReference type="EMBL" id="LR901074">
    <property type="protein sequence ID" value="CAD7247726.1"/>
    <property type="molecule type" value="Genomic_DNA"/>
</dbReference>
<dbReference type="Pfam" id="PF00089">
    <property type="entry name" value="Trypsin"/>
    <property type="match status" value="1"/>
</dbReference>
<proteinExistence type="predicted"/>
<dbReference type="GO" id="GO:0004252">
    <property type="term" value="F:serine-type endopeptidase activity"/>
    <property type="evidence" value="ECO:0007669"/>
    <property type="project" value="InterPro"/>
</dbReference>
<dbReference type="GO" id="GO:0006508">
    <property type="term" value="P:proteolysis"/>
    <property type="evidence" value="ECO:0007669"/>
    <property type="project" value="InterPro"/>
</dbReference>
<dbReference type="PROSITE" id="PS50240">
    <property type="entry name" value="TRYPSIN_DOM"/>
    <property type="match status" value="1"/>
</dbReference>
<dbReference type="InterPro" id="IPR009003">
    <property type="entry name" value="Peptidase_S1_PA"/>
</dbReference>
<protein>
    <recommendedName>
        <fullName evidence="2">Peptidase S1 domain-containing protein</fullName>
    </recommendedName>
</protein>
<evidence type="ECO:0000259" key="2">
    <source>
        <dbReference type="PROSITE" id="PS50240"/>
    </source>
</evidence>
<dbReference type="InterPro" id="IPR001314">
    <property type="entry name" value="Peptidase_S1A"/>
</dbReference>
<accession>A0A7R8XCF4</accession>
<dbReference type="Proteomes" id="UP000677054">
    <property type="component" value="Unassembled WGS sequence"/>
</dbReference>
<dbReference type="InterPro" id="IPR043504">
    <property type="entry name" value="Peptidase_S1_PA_chymotrypsin"/>
</dbReference>
<evidence type="ECO:0000313" key="3">
    <source>
        <dbReference type="EMBL" id="CAD7247726.1"/>
    </source>
</evidence>
<dbReference type="Gene3D" id="2.40.10.10">
    <property type="entry name" value="Trypsin-like serine proteases"/>
    <property type="match status" value="1"/>
</dbReference>